<protein>
    <submittedName>
        <fullName evidence="2">Putative secreted peptide</fullName>
    </submittedName>
</protein>
<keyword evidence="1" id="KW-0732">Signal</keyword>
<organism evidence="2">
    <name type="scientific">Anopheles braziliensis</name>
    <dbReference type="NCBI Taxonomy" id="58242"/>
    <lineage>
        <taxon>Eukaryota</taxon>
        <taxon>Metazoa</taxon>
        <taxon>Ecdysozoa</taxon>
        <taxon>Arthropoda</taxon>
        <taxon>Hexapoda</taxon>
        <taxon>Insecta</taxon>
        <taxon>Pterygota</taxon>
        <taxon>Neoptera</taxon>
        <taxon>Endopterygota</taxon>
        <taxon>Diptera</taxon>
        <taxon>Nematocera</taxon>
        <taxon>Culicoidea</taxon>
        <taxon>Culicidae</taxon>
        <taxon>Anophelinae</taxon>
        <taxon>Anopheles</taxon>
    </lineage>
</organism>
<feature type="signal peptide" evidence="1">
    <location>
        <begin position="1"/>
        <end position="16"/>
    </location>
</feature>
<reference evidence="2" key="1">
    <citation type="submission" date="2018-01" db="EMBL/GenBank/DDBJ databases">
        <title>An insight into the sialome of Amazonian anophelines.</title>
        <authorList>
            <person name="Ribeiro J.M."/>
            <person name="Scarpassa V."/>
            <person name="Calvo E."/>
        </authorList>
    </citation>
    <scope>NUCLEOTIDE SEQUENCE</scope>
    <source>
        <tissue evidence="2">Salivary glands</tissue>
    </source>
</reference>
<dbReference type="AlphaFoldDB" id="A0A2M3ZWT7"/>
<name>A0A2M3ZWT7_9DIPT</name>
<evidence type="ECO:0000313" key="2">
    <source>
        <dbReference type="EMBL" id="MBW33024.1"/>
    </source>
</evidence>
<proteinExistence type="predicted"/>
<evidence type="ECO:0000256" key="1">
    <source>
        <dbReference type="SAM" id="SignalP"/>
    </source>
</evidence>
<accession>A0A2M3ZWT7</accession>
<sequence length="71" mass="7510">MDFFLMALLVASEASAAPLCFVGEPASIMPVGRLCDQRSLATRRSLERDGFFPYGTAGGIGGIRGTALLCR</sequence>
<feature type="chain" id="PRO_5014727431" evidence="1">
    <location>
        <begin position="17"/>
        <end position="71"/>
    </location>
</feature>
<dbReference type="EMBL" id="GGFM01012273">
    <property type="protein sequence ID" value="MBW33024.1"/>
    <property type="molecule type" value="Transcribed_RNA"/>
</dbReference>